<organism evidence="1 2">
    <name type="scientific">Cannabis sativa</name>
    <name type="common">Hemp</name>
    <name type="synonym">Marijuana</name>
    <dbReference type="NCBI Taxonomy" id="3483"/>
    <lineage>
        <taxon>Eukaryota</taxon>
        <taxon>Viridiplantae</taxon>
        <taxon>Streptophyta</taxon>
        <taxon>Embryophyta</taxon>
        <taxon>Tracheophyta</taxon>
        <taxon>Spermatophyta</taxon>
        <taxon>Magnoliopsida</taxon>
        <taxon>eudicotyledons</taxon>
        <taxon>Gunneridae</taxon>
        <taxon>Pentapetalae</taxon>
        <taxon>rosids</taxon>
        <taxon>fabids</taxon>
        <taxon>Rosales</taxon>
        <taxon>Cannabaceae</taxon>
        <taxon>Cannabis</taxon>
    </lineage>
</organism>
<sequence>MGVIDSHIYFFYLRRRRSPIGSSGQRTSPPFLLYLRFRTHNEILVKKFKANFFVESISPYCEK</sequence>
<dbReference type="AlphaFoldDB" id="A0A7J6G1B4"/>
<protein>
    <submittedName>
        <fullName evidence="1">Uncharacterized protein</fullName>
    </submittedName>
</protein>
<comment type="caution">
    <text evidence="1">The sequence shown here is derived from an EMBL/GenBank/DDBJ whole genome shotgun (WGS) entry which is preliminary data.</text>
</comment>
<dbReference type="Proteomes" id="UP000525078">
    <property type="component" value="Unassembled WGS sequence"/>
</dbReference>
<accession>A0A7J6G1B4</accession>
<evidence type="ECO:0000313" key="1">
    <source>
        <dbReference type="EMBL" id="KAF4376738.1"/>
    </source>
</evidence>
<dbReference type="EMBL" id="JAATIP010000084">
    <property type="protein sequence ID" value="KAF4376738.1"/>
    <property type="molecule type" value="Genomic_DNA"/>
</dbReference>
<reference evidence="1 2" key="1">
    <citation type="journal article" date="2020" name="bioRxiv">
        <title>Sequence and annotation of 42 cannabis genomes reveals extensive copy number variation in cannabinoid synthesis and pathogen resistance genes.</title>
        <authorList>
            <person name="Mckernan K.J."/>
            <person name="Helbert Y."/>
            <person name="Kane L.T."/>
            <person name="Ebling H."/>
            <person name="Zhang L."/>
            <person name="Liu B."/>
            <person name="Eaton Z."/>
            <person name="Mclaughlin S."/>
            <person name="Kingan S."/>
            <person name="Baybayan P."/>
            <person name="Concepcion G."/>
            <person name="Jordan M."/>
            <person name="Riva A."/>
            <person name="Barbazuk W."/>
            <person name="Harkins T."/>
        </authorList>
    </citation>
    <scope>NUCLEOTIDE SEQUENCE [LARGE SCALE GENOMIC DNA]</scope>
    <source>
        <strain evidence="2">cv. Jamaican Lion 4</strain>
        <tissue evidence="1">Leaf</tissue>
    </source>
</reference>
<proteinExistence type="predicted"/>
<gene>
    <name evidence="1" type="ORF">F8388_025609</name>
</gene>
<evidence type="ECO:0000313" key="2">
    <source>
        <dbReference type="Proteomes" id="UP000525078"/>
    </source>
</evidence>
<name>A0A7J6G1B4_CANSA</name>